<dbReference type="STRING" id="159292.SAMN05192546_10575"/>
<dbReference type="Pfam" id="PF11146">
    <property type="entry name" value="DUF2905"/>
    <property type="match status" value="1"/>
</dbReference>
<keyword evidence="1" id="KW-0472">Membrane</keyword>
<protein>
    <recommendedName>
        <fullName evidence="4">DUF2905 domain-containing protein</fullName>
    </recommendedName>
</protein>
<gene>
    <name evidence="2" type="ORF">SAMN05192546_10575</name>
</gene>
<proteinExistence type="predicted"/>
<feature type="transmembrane region" description="Helical" evidence="1">
    <location>
        <begin position="7"/>
        <end position="25"/>
    </location>
</feature>
<dbReference type="InterPro" id="IPR021320">
    <property type="entry name" value="DUF2905"/>
</dbReference>
<accession>A0A1H3NDY1</accession>
<keyword evidence="3" id="KW-1185">Reference proteome</keyword>
<feature type="transmembrane region" description="Helical" evidence="1">
    <location>
        <begin position="45"/>
        <end position="68"/>
    </location>
</feature>
<dbReference type="PANTHER" id="PTHR36443">
    <property type="entry name" value="BSR5223 PROTEIN"/>
    <property type="match status" value="1"/>
</dbReference>
<name>A0A1H3NDY1_9FIRM</name>
<organism evidence="2 3">
    <name type="scientific">Tindallia californiensis</name>
    <dbReference type="NCBI Taxonomy" id="159292"/>
    <lineage>
        <taxon>Bacteria</taxon>
        <taxon>Bacillati</taxon>
        <taxon>Bacillota</taxon>
        <taxon>Clostridia</taxon>
        <taxon>Peptostreptococcales</taxon>
        <taxon>Tindalliaceae</taxon>
        <taxon>Tindallia</taxon>
    </lineage>
</organism>
<dbReference type="EMBL" id="FNPV01000005">
    <property type="protein sequence ID" value="SDY87102.1"/>
    <property type="molecule type" value="Genomic_DNA"/>
</dbReference>
<dbReference type="AlphaFoldDB" id="A0A1H3NDY1"/>
<evidence type="ECO:0000256" key="1">
    <source>
        <dbReference type="SAM" id="Phobius"/>
    </source>
</evidence>
<evidence type="ECO:0000313" key="3">
    <source>
        <dbReference type="Proteomes" id="UP000199230"/>
    </source>
</evidence>
<reference evidence="2 3" key="1">
    <citation type="submission" date="2016-10" db="EMBL/GenBank/DDBJ databases">
        <authorList>
            <person name="de Groot N.N."/>
        </authorList>
    </citation>
    <scope>NUCLEOTIDE SEQUENCE [LARGE SCALE GENOMIC DNA]</scope>
    <source>
        <strain evidence="2 3">APO</strain>
    </source>
</reference>
<dbReference type="PANTHER" id="PTHR36443:SF1">
    <property type="entry name" value="BSR5223 PROTEIN"/>
    <property type="match status" value="1"/>
</dbReference>
<evidence type="ECO:0008006" key="4">
    <source>
        <dbReference type="Google" id="ProtNLM"/>
    </source>
</evidence>
<keyword evidence="1" id="KW-0812">Transmembrane</keyword>
<sequence>MEQMAKTMISLGTLFLLVGFFLLLMDRIGLDSLPGNFLFQKGRVTFFFPLTASIIISLLLTFVFNILLRK</sequence>
<evidence type="ECO:0000313" key="2">
    <source>
        <dbReference type="EMBL" id="SDY87102.1"/>
    </source>
</evidence>
<dbReference type="Proteomes" id="UP000199230">
    <property type="component" value="Unassembled WGS sequence"/>
</dbReference>
<keyword evidence="1" id="KW-1133">Transmembrane helix</keyword>